<reference evidence="2 3" key="1">
    <citation type="submission" date="2021-01" db="EMBL/GenBank/DDBJ databases">
        <authorList>
            <person name="Ruan W."/>
            <person name="Khan S.A."/>
            <person name="Jeon C.O."/>
        </authorList>
    </citation>
    <scope>NUCLEOTIDE SEQUENCE [LARGE SCALE GENOMIC DNA]</scope>
    <source>
        <strain evidence="2 3">R798</strain>
    </source>
</reference>
<dbReference type="Pfam" id="PF04087">
    <property type="entry name" value="DUF389"/>
    <property type="match status" value="1"/>
</dbReference>
<organism evidence="2 3">
    <name type="scientific">Massilia soli</name>
    <dbReference type="NCBI Taxonomy" id="2792854"/>
    <lineage>
        <taxon>Bacteria</taxon>
        <taxon>Pseudomonadati</taxon>
        <taxon>Pseudomonadota</taxon>
        <taxon>Betaproteobacteria</taxon>
        <taxon>Burkholderiales</taxon>
        <taxon>Oxalobacteraceae</taxon>
        <taxon>Telluria group</taxon>
        <taxon>Massilia</taxon>
    </lineage>
</organism>
<evidence type="ECO:0000313" key="3">
    <source>
        <dbReference type="Proteomes" id="UP000809349"/>
    </source>
</evidence>
<feature type="transmembrane region" description="Helical" evidence="1">
    <location>
        <begin position="57"/>
        <end position="85"/>
    </location>
</feature>
<feature type="transmembrane region" description="Helical" evidence="1">
    <location>
        <begin position="106"/>
        <end position="129"/>
    </location>
</feature>
<proteinExistence type="predicted"/>
<gene>
    <name evidence="2" type="ORF">I4X03_013315</name>
</gene>
<dbReference type="PANTHER" id="PTHR20992">
    <property type="entry name" value="AT15442P-RELATED"/>
    <property type="match status" value="1"/>
</dbReference>
<dbReference type="PANTHER" id="PTHR20992:SF9">
    <property type="entry name" value="AT15442P-RELATED"/>
    <property type="match status" value="1"/>
</dbReference>
<feature type="transmembrane region" description="Helical" evidence="1">
    <location>
        <begin position="246"/>
        <end position="267"/>
    </location>
</feature>
<comment type="caution">
    <text evidence="2">The sequence shown here is derived from an EMBL/GenBank/DDBJ whole genome shotgun (WGS) entry which is preliminary data.</text>
</comment>
<keyword evidence="1" id="KW-0812">Transmembrane</keyword>
<name>A0ABS7SQN1_9BURK</name>
<protein>
    <submittedName>
        <fullName evidence="2">DUF389 domain-containing protein</fullName>
    </submittedName>
</protein>
<feature type="transmembrane region" description="Helical" evidence="1">
    <location>
        <begin position="149"/>
        <end position="167"/>
    </location>
</feature>
<evidence type="ECO:0000313" key="2">
    <source>
        <dbReference type="EMBL" id="MBZ2208240.1"/>
    </source>
</evidence>
<accession>A0ABS7SQN1</accession>
<dbReference type="Proteomes" id="UP000809349">
    <property type="component" value="Unassembled WGS sequence"/>
</dbReference>
<reference evidence="2 3" key="2">
    <citation type="submission" date="2021-08" db="EMBL/GenBank/DDBJ databases">
        <title>Massilia sp. R798.</title>
        <authorList>
            <person name="Baek J.H."/>
            <person name="Jung H.S."/>
            <person name="Kim K.R."/>
            <person name="Jeon C.O."/>
        </authorList>
    </citation>
    <scope>NUCLEOTIDE SEQUENCE [LARGE SCALE GENOMIC DNA]</scope>
    <source>
        <strain evidence="2 3">R798</strain>
    </source>
</reference>
<keyword evidence="1" id="KW-1133">Transmembrane helix</keyword>
<dbReference type="EMBL" id="JAFBIL020000005">
    <property type="protein sequence ID" value="MBZ2208240.1"/>
    <property type="molecule type" value="Genomic_DNA"/>
</dbReference>
<feature type="transmembrane region" description="Helical" evidence="1">
    <location>
        <begin position="202"/>
        <end position="225"/>
    </location>
</feature>
<keyword evidence="1" id="KW-0472">Membrane</keyword>
<feature type="transmembrane region" description="Helical" evidence="1">
    <location>
        <begin position="174"/>
        <end position="196"/>
    </location>
</feature>
<dbReference type="InterPro" id="IPR005240">
    <property type="entry name" value="DUF389"/>
</dbReference>
<sequence>MAQAGDIMRGRNKTVNKKARTMLDKMKQLFDLRQDQNEFPVIDDTIRSGVRIGGTNMWVLIFAILIASVGLNVNSTAVIIGAMLISPLMRPILGIGYGAAISDYRLIRTAARSLAIFAVLSIVTSTLYFMVSPLEHAQSELLARTTPTLWDVLIAFFGGCAGIIAQTRRDESTIIPGAAIATALMPPLCTAGYGLATLHWDYFLGASYLFLINAFFIALSTYVFVKLMGFPEHEEADKRLQNRAHFAIALAVLALAIPSGFLAYRLVQDQVFLAASKEVLRELDNQPGAILLTKDVSVPLRRVAVTIGGDELAASVQERLSHDLQRSGFLNARLVVRHVGNEKVDLASLRDQLRRDLVVSTAEQLQDRATKLDAMSLRLAKFEEVKAEHGRIIAETMAQYPAITQFTVTTGASAGKSDAAAQQLTLVMVEATPALPEADLERIRVGLGIRLGGANVRLVQLTPPPAPTPPKRARRG</sequence>
<evidence type="ECO:0000256" key="1">
    <source>
        <dbReference type="SAM" id="Phobius"/>
    </source>
</evidence>
<keyword evidence="3" id="KW-1185">Reference proteome</keyword>